<dbReference type="InterPro" id="IPR005117">
    <property type="entry name" value="NiRdtase/SiRdtase_haem-b_fer"/>
</dbReference>
<dbReference type="SUPFAM" id="SSF55124">
    <property type="entry name" value="Nitrite/Sulfite reductase N-terminal domain-like"/>
    <property type="match status" value="2"/>
</dbReference>
<comment type="pathway">
    <text evidence="1">Cofactor biosynthesis; adenosylcobalamin biosynthesis.</text>
</comment>
<accession>A0A370SY03</accession>
<feature type="domain" description="Nitrite/sulphite reductase 4Fe-4S" evidence="10">
    <location>
        <begin position="120"/>
        <end position="263"/>
    </location>
</feature>
<name>A0A370SY03_PSEJE</name>
<dbReference type="InterPro" id="IPR045854">
    <property type="entry name" value="NO2/SO3_Rdtase_4Fe4S_sf"/>
</dbReference>
<evidence type="ECO:0000256" key="3">
    <source>
        <dbReference type="ARBA" id="ARBA00022485"/>
    </source>
</evidence>
<dbReference type="GO" id="GO:0046872">
    <property type="term" value="F:metal ion binding"/>
    <property type="evidence" value="ECO:0007669"/>
    <property type="project" value="UniProtKB-KW"/>
</dbReference>
<dbReference type="GO" id="GO:0020037">
    <property type="term" value="F:heme binding"/>
    <property type="evidence" value="ECO:0007669"/>
    <property type="project" value="InterPro"/>
</dbReference>
<evidence type="ECO:0000256" key="4">
    <source>
        <dbReference type="ARBA" id="ARBA00022573"/>
    </source>
</evidence>
<proteinExistence type="inferred from homology"/>
<dbReference type="UniPathway" id="UPA00148"/>
<evidence type="ECO:0000313" key="14">
    <source>
        <dbReference type="Proteomes" id="UP000255365"/>
    </source>
</evidence>
<dbReference type="InterPro" id="IPR012798">
    <property type="entry name" value="Cbl_synth_CobG-like"/>
</dbReference>
<evidence type="ECO:0000259" key="12">
    <source>
        <dbReference type="Pfam" id="PF03460"/>
    </source>
</evidence>
<dbReference type="NCBIfam" id="TIGR02435">
    <property type="entry name" value="CobG"/>
    <property type="match status" value="1"/>
</dbReference>
<dbReference type="InterPro" id="IPR036136">
    <property type="entry name" value="Nit/Sulf_reduc_fer-like_dom_sf"/>
</dbReference>
<dbReference type="InterPro" id="IPR003722">
    <property type="entry name" value="Cbl_synth_CobH/CbiC"/>
</dbReference>
<evidence type="ECO:0000313" key="13">
    <source>
        <dbReference type="EMBL" id="RDL24621.1"/>
    </source>
</evidence>
<dbReference type="SUPFAM" id="SSF63965">
    <property type="entry name" value="Precorrin-8X methylmutase CbiC/CobH"/>
    <property type="match status" value="1"/>
</dbReference>
<evidence type="ECO:0000259" key="11">
    <source>
        <dbReference type="Pfam" id="PF02570"/>
    </source>
</evidence>
<sequence length="673" mass="71035">MPPDKAGIIPRLRPRSAFPTQPVSPLNERPMSTAIRPSACPGLLRIVQALDGGICRIKLDGGSISADQADAVANAAEQFAGGAIEATNRANLQIRGIGQQSAALIDSLLAAGLGPRTAAGDDVRNLMLSPTAGIDRQMRFDTRALAEQILDTLQSHPRFHELSAKFAVQLDGGEALAMLEHPHDLWLSAFERDGETLLAFGLAGCPTDRAVGAVTLENGHALVVAVLELFLELARPEQTRMRHLLDELPVLAFLEQLRTRLPIKAISGWQRLPVADDLHIGPHPQNTNNLVYVAGVPPLGRLDPTMLRGVAQLARRFGDGSLRFTPWQSLLLPNVTRTDVNQVIEGLKQLHLLTDAAEPLSRMIACTGANGCGKGLADTKSDARLLATLLPQAQSVHLSGCTRSCAAAHCAPATLLAVSAGQYDLYFRDAAQPGFGTLHARNLTIEAAAALLIDACPTPAPGAPLMLDYIRDGQEIYRNSFAIIRSEANLARIPADLEKLAVRVIHACGMVEAIDGLQFSEGAGKAGRAALAAGAPILCDARMVSEGVTRARLPANNEVICTLRDDSVPGLARELGNTRSAAALELWRPHLEGSVVVIGNAPTALFYLLEMLDAGAPKPALILGFPVGFVGAAESKAALAADSRGVPFVIMQGRLGGSAMAAAAVNALATEIE</sequence>
<dbReference type="GO" id="GO:0051539">
    <property type="term" value="F:4 iron, 4 sulfur cluster binding"/>
    <property type="evidence" value="ECO:0007669"/>
    <property type="project" value="UniProtKB-KW"/>
</dbReference>
<evidence type="ECO:0000256" key="7">
    <source>
        <dbReference type="ARBA" id="ARBA00023014"/>
    </source>
</evidence>
<evidence type="ECO:0000256" key="6">
    <source>
        <dbReference type="ARBA" id="ARBA00023004"/>
    </source>
</evidence>
<keyword evidence="5" id="KW-0479">Metal-binding</keyword>
<evidence type="ECO:0000256" key="5">
    <source>
        <dbReference type="ARBA" id="ARBA00022723"/>
    </source>
</evidence>
<keyword evidence="8" id="KW-0413">Isomerase</keyword>
<dbReference type="Pfam" id="PF02570">
    <property type="entry name" value="CbiC"/>
    <property type="match status" value="1"/>
</dbReference>
<keyword evidence="3" id="KW-0004">4Fe-4S</keyword>
<dbReference type="PANTHER" id="PTHR43588">
    <property type="entry name" value="COBALT-PRECORRIN-8 METHYLMUTASE"/>
    <property type="match status" value="1"/>
</dbReference>
<comment type="similarity">
    <text evidence="2">Belongs to the CobH/CbiC family.</text>
</comment>
<evidence type="ECO:0000256" key="2">
    <source>
        <dbReference type="ARBA" id="ARBA00009774"/>
    </source>
</evidence>
<comment type="caution">
    <text evidence="13">The sequence shown here is derived from an EMBL/GenBank/DDBJ whole genome shotgun (WGS) entry which is preliminary data.</text>
</comment>
<evidence type="ECO:0000256" key="9">
    <source>
        <dbReference type="SAM" id="MobiDB-lite"/>
    </source>
</evidence>
<dbReference type="AlphaFoldDB" id="A0A370SY03"/>
<dbReference type="PANTHER" id="PTHR43588:SF1">
    <property type="entry name" value="COBALT-PRECORRIN-8 METHYLMUTASE"/>
    <property type="match status" value="1"/>
</dbReference>
<dbReference type="NCBIfam" id="NF006136">
    <property type="entry name" value="PRK08285.1"/>
    <property type="match status" value="1"/>
</dbReference>
<evidence type="ECO:0000256" key="1">
    <source>
        <dbReference type="ARBA" id="ARBA00004953"/>
    </source>
</evidence>
<dbReference type="GO" id="GO:0016491">
    <property type="term" value="F:oxidoreductase activity"/>
    <property type="evidence" value="ECO:0007669"/>
    <property type="project" value="InterPro"/>
</dbReference>
<feature type="region of interest" description="Disordered" evidence="9">
    <location>
        <begin position="1"/>
        <end position="30"/>
    </location>
</feature>
<dbReference type="Gene3D" id="3.90.480.10">
    <property type="entry name" value="Sulfite Reductase Hemoprotein,Domain 2"/>
    <property type="match status" value="1"/>
</dbReference>
<dbReference type="GO" id="GO:0009236">
    <property type="term" value="P:cobalamin biosynthetic process"/>
    <property type="evidence" value="ECO:0007669"/>
    <property type="project" value="UniProtKB-UniPathway"/>
</dbReference>
<keyword evidence="4" id="KW-0169">Cobalamin biosynthesis</keyword>
<dbReference type="Proteomes" id="UP000255365">
    <property type="component" value="Unassembled WGS sequence"/>
</dbReference>
<evidence type="ECO:0000259" key="10">
    <source>
        <dbReference type="Pfam" id="PF01077"/>
    </source>
</evidence>
<dbReference type="Pfam" id="PF01077">
    <property type="entry name" value="NIR_SIR"/>
    <property type="match status" value="1"/>
</dbReference>
<dbReference type="GO" id="GO:0016993">
    <property type="term" value="F:precorrin-8X methylmutase activity"/>
    <property type="evidence" value="ECO:0007669"/>
    <property type="project" value="InterPro"/>
</dbReference>
<dbReference type="EMBL" id="QRAV01000001">
    <property type="protein sequence ID" value="RDL24621.1"/>
    <property type="molecule type" value="Genomic_DNA"/>
</dbReference>
<reference evidence="13 14" key="1">
    <citation type="submission" date="2018-07" db="EMBL/GenBank/DDBJ databases">
        <title>Genome sequencing of rice bacterial endophytes.</title>
        <authorList>
            <person name="Venturi V."/>
        </authorList>
    </citation>
    <scope>NUCLEOTIDE SEQUENCE [LARGE SCALE GENOMIC DNA]</scope>
    <source>
        <strain evidence="13 14">E2333</strain>
    </source>
</reference>
<dbReference type="InterPro" id="IPR036588">
    <property type="entry name" value="CobH/CbiC_sf"/>
</dbReference>
<dbReference type="SUPFAM" id="SSF56014">
    <property type="entry name" value="Nitrite and sulphite reductase 4Fe-4S domain-like"/>
    <property type="match status" value="2"/>
</dbReference>
<dbReference type="InterPro" id="IPR006067">
    <property type="entry name" value="NO2/SO3_Rdtase_4Fe4S_dom"/>
</dbReference>
<dbReference type="Gene3D" id="3.30.413.10">
    <property type="entry name" value="Sulfite Reductase Hemoprotein, domain 1"/>
    <property type="match status" value="2"/>
</dbReference>
<protein>
    <submittedName>
        <fullName evidence="13">Precorrin-8X methylmutase</fullName>
    </submittedName>
</protein>
<feature type="domain" description="Nitrite/Sulfite reductase ferredoxin-like" evidence="12">
    <location>
        <begin position="283"/>
        <end position="349"/>
    </location>
</feature>
<feature type="domain" description="Cobalamin biosynthesis precorrin-8X methylmutase CobH/CbiC" evidence="11">
    <location>
        <begin position="475"/>
        <end position="670"/>
    </location>
</feature>
<evidence type="ECO:0000256" key="8">
    <source>
        <dbReference type="ARBA" id="ARBA00023235"/>
    </source>
</evidence>
<keyword evidence="6" id="KW-0408">Iron</keyword>
<organism evidence="13 14">
    <name type="scientific">Pseudomonas jessenii</name>
    <dbReference type="NCBI Taxonomy" id="77298"/>
    <lineage>
        <taxon>Bacteria</taxon>
        <taxon>Pseudomonadati</taxon>
        <taxon>Pseudomonadota</taxon>
        <taxon>Gammaproteobacteria</taxon>
        <taxon>Pseudomonadales</taxon>
        <taxon>Pseudomonadaceae</taxon>
        <taxon>Pseudomonas</taxon>
    </lineage>
</organism>
<keyword evidence="7" id="KW-0411">Iron-sulfur</keyword>
<dbReference type="Gene3D" id="3.40.50.10230">
    <property type="entry name" value="Cobalamin biosynthesis CobH/CbiC, precorrin-8X methylmutase"/>
    <property type="match status" value="1"/>
</dbReference>
<feature type="domain" description="Nitrite/Sulfite reductase ferredoxin-like" evidence="12">
    <location>
        <begin position="54"/>
        <end position="110"/>
    </location>
</feature>
<gene>
    <name evidence="13" type="ORF">DEU51_10186</name>
</gene>
<dbReference type="Pfam" id="PF03460">
    <property type="entry name" value="NIR_SIR_ferr"/>
    <property type="match status" value="2"/>
</dbReference>